<dbReference type="InterPro" id="IPR003599">
    <property type="entry name" value="Ig_sub"/>
</dbReference>
<dbReference type="SMART" id="SM00406">
    <property type="entry name" value="IGv"/>
    <property type="match status" value="1"/>
</dbReference>
<dbReference type="SMART" id="SM00409">
    <property type="entry name" value="IG"/>
    <property type="match status" value="1"/>
</dbReference>
<evidence type="ECO:0000256" key="11">
    <source>
        <dbReference type="SAM" id="SignalP"/>
    </source>
</evidence>
<dbReference type="GO" id="GO:0019814">
    <property type="term" value="C:immunoglobulin complex"/>
    <property type="evidence" value="ECO:0000318"/>
    <property type="project" value="GO_Central"/>
</dbReference>
<dbReference type="Pfam" id="PF07686">
    <property type="entry name" value="V-set"/>
    <property type="match status" value="1"/>
</dbReference>
<dbReference type="GO" id="GO:0006955">
    <property type="term" value="P:immune response"/>
    <property type="evidence" value="ECO:0000318"/>
    <property type="project" value="GO_Central"/>
</dbReference>
<reference evidence="13" key="1">
    <citation type="submission" date="2025-08" db="UniProtKB">
        <authorList>
            <consortium name="Ensembl"/>
        </authorList>
    </citation>
    <scope>IDENTIFICATION</scope>
    <source>
        <strain evidence="13">Glennie</strain>
    </source>
</reference>
<comment type="subcellular location">
    <subcellularLocation>
        <location evidence="1">Cell membrane</location>
    </subcellularLocation>
</comment>
<keyword evidence="9" id="KW-0393">Immunoglobulin domain</keyword>
<dbReference type="PANTHER" id="PTHR19367:SF45">
    <property type="entry name" value="IG-LIKE DOMAIN-CONTAINING PROTEIN"/>
    <property type="match status" value="1"/>
</dbReference>
<evidence type="ECO:0000256" key="4">
    <source>
        <dbReference type="ARBA" id="ARBA00022859"/>
    </source>
</evidence>
<evidence type="ECO:0000313" key="13">
    <source>
        <dbReference type="Ensembl" id="ENSOANP00000050883.1"/>
    </source>
</evidence>
<dbReference type="Bgee" id="ENSOANG00000044454">
    <property type="expression patterns" value="Expressed in ovary"/>
</dbReference>
<evidence type="ECO:0000313" key="14">
    <source>
        <dbReference type="Proteomes" id="UP000002279"/>
    </source>
</evidence>
<dbReference type="Ensembl" id="ENSOANT00000056020.1">
    <property type="protein sequence ID" value="ENSOANP00000050883.1"/>
    <property type="gene ID" value="ENSOANG00000044454.1"/>
</dbReference>
<evidence type="ECO:0000256" key="10">
    <source>
        <dbReference type="ARBA" id="ARBA00043266"/>
    </source>
</evidence>
<dbReference type="PROSITE" id="PS50835">
    <property type="entry name" value="IG_LIKE"/>
    <property type="match status" value="1"/>
</dbReference>
<dbReference type="Gene3D" id="2.60.40.10">
    <property type="entry name" value="Immunoglobulins"/>
    <property type="match status" value="1"/>
</dbReference>
<reference evidence="13" key="2">
    <citation type="submission" date="2025-09" db="UniProtKB">
        <authorList>
            <consortium name="Ensembl"/>
        </authorList>
    </citation>
    <scope>IDENTIFICATION</scope>
    <source>
        <strain evidence="13">Glennie</strain>
    </source>
</reference>
<dbReference type="InterPro" id="IPR036179">
    <property type="entry name" value="Ig-like_dom_sf"/>
</dbReference>
<dbReference type="InterPro" id="IPR013106">
    <property type="entry name" value="Ig_V-set"/>
</dbReference>
<dbReference type="Proteomes" id="UP000002279">
    <property type="component" value="Unplaced"/>
</dbReference>
<feature type="domain" description="Ig-like" evidence="12">
    <location>
        <begin position="6"/>
        <end position="129"/>
    </location>
</feature>
<evidence type="ECO:0000256" key="9">
    <source>
        <dbReference type="ARBA" id="ARBA00023319"/>
    </source>
</evidence>
<dbReference type="GO" id="GO:0002250">
    <property type="term" value="P:adaptive immune response"/>
    <property type="evidence" value="ECO:0007669"/>
    <property type="project" value="UniProtKB-KW"/>
</dbReference>
<evidence type="ECO:0000256" key="7">
    <source>
        <dbReference type="ARBA" id="ARBA00023157"/>
    </source>
</evidence>
<evidence type="ECO:0000256" key="3">
    <source>
        <dbReference type="ARBA" id="ARBA00022729"/>
    </source>
</evidence>
<keyword evidence="3 11" id="KW-0732">Signal</keyword>
<dbReference type="SUPFAM" id="SSF48726">
    <property type="entry name" value="Immunoglobulin"/>
    <property type="match status" value="1"/>
</dbReference>
<keyword evidence="2" id="KW-1003">Cell membrane</keyword>
<evidence type="ECO:0000256" key="2">
    <source>
        <dbReference type="ARBA" id="ARBA00022475"/>
    </source>
</evidence>
<dbReference type="InParanoid" id="A0A6I8PFR1"/>
<name>A0A6I8PFR1_ORNAN</name>
<accession>A0A6I8PFR1</accession>
<dbReference type="GO" id="GO:0042101">
    <property type="term" value="C:T cell receptor complex"/>
    <property type="evidence" value="ECO:0007669"/>
    <property type="project" value="UniProtKB-KW"/>
</dbReference>
<sequence>PNMALPTLLWAVTASVCLGRGSVSQAEAEASRQEGDTLNLTCNYSTSESAYYLFWYKQLPTGELIYLIRQDSWSEGKKATRLSLTFKKTENLILLTIATLQLGDSAVYFCALSEAHSDGTGRRSHTQTSEF</sequence>
<dbReference type="GeneTree" id="ENSGT00940000163507"/>
<keyword evidence="5" id="KW-1064">Adaptive immunity</keyword>
<keyword evidence="7" id="KW-1015">Disulfide bond</keyword>
<dbReference type="InterPro" id="IPR013783">
    <property type="entry name" value="Ig-like_fold"/>
</dbReference>
<organism evidence="13 14">
    <name type="scientific">Ornithorhynchus anatinus</name>
    <name type="common">Duckbill platypus</name>
    <dbReference type="NCBI Taxonomy" id="9258"/>
    <lineage>
        <taxon>Eukaryota</taxon>
        <taxon>Metazoa</taxon>
        <taxon>Chordata</taxon>
        <taxon>Craniata</taxon>
        <taxon>Vertebrata</taxon>
        <taxon>Euteleostomi</taxon>
        <taxon>Mammalia</taxon>
        <taxon>Monotremata</taxon>
        <taxon>Ornithorhynchidae</taxon>
        <taxon>Ornithorhynchus</taxon>
    </lineage>
</organism>
<dbReference type="FunFam" id="2.60.40.10:FF:000878">
    <property type="entry name" value="T cell receptor alpha variable 38-1"/>
    <property type="match status" value="1"/>
</dbReference>
<dbReference type="AlphaFoldDB" id="A0A6I8PFR1"/>
<dbReference type="OMA" id="HTQTSEF"/>
<feature type="chain" id="PRO_5026030905" description="Ig-like domain-containing protein" evidence="11">
    <location>
        <begin position="20"/>
        <end position="131"/>
    </location>
</feature>
<keyword evidence="8" id="KW-0675">Receptor</keyword>
<keyword evidence="6" id="KW-0472">Membrane</keyword>
<evidence type="ECO:0000259" key="12">
    <source>
        <dbReference type="PROSITE" id="PS50835"/>
    </source>
</evidence>
<keyword evidence="10" id="KW-1279">T cell receptor</keyword>
<dbReference type="FunCoup" id="A0A6I8PFR1">
    <property type="interactions" value="190"/>
</dbReference>
<feature type="signal peptide" evidence="11">
    <location>
        <begin position="1"/>
        <end position="19"/>
    </location>
</feature>
<proteinExistence type="predicted"/>
<evidence type="ECO:0000256" key="1">
    <source>
        <dbReference type="ARBA" id="ARBA00004236"/>
    </source>
</evidence>
<keyword evidence="4" id="KW-0391">Immunity</keyword>
<protein>
    <recommendedName>
        <fullName evidence="12">Ig-like domain-containing protein</fullName>
    </recommendedName>
</protein>
<dbReference type="PANTHER" id="PTHR19367">
    <property type="entry name" value="T-CELL RECEPTOR ALPHA CHAIN V REGION"/>
    <property type="match status" value="1"/>
</dbReference>
<dbReference type="InterPro" id="IPR007110">
    <property type="entry name" value="Ig-like_dom"/>
</dbReference>
<evidence type="ECO:0000256" key="6">
    <source>
        <dbReference type="ARBA" id="ARBA00023136"/>
    </source>
</evidence>
<evidence type="ECO:0000256" key="5">
    <source>
        <dbReference type="ARBA" id="ARBA00023130"/>
    </source>
</evidence>
<dbReference type="InterPro" id="IPR051287">
    <property type="entry name" value="TCR_variable_region"/>
</dbReference>
<keyword evidence="14" id="KW-1185">Reference proteome</keyword>
<evidence type="ECO:0000256" key="8">
    <source>
        <dbReference type="ARBA" id="ARBA00023170"/>
    </source>
</evidence>